<dbReference type="InterPro" id="IPR036719">
    <property type="entry name" value="Neuro-gated_channel_TM_sf"/>
</dbReference>
<proteinExistence type="predicted"/>
<keyword evidence="1" id="KW-0472">Membrane</keyword>
<sequence length="212" mass="24716">MLVAVSWVSYWIDWKSTAARVPLAIVTLLTMIVTHHLFIFASLIEYAVVNYMGILEEHRQMRKIAYNRTRLSNVAANTIENEHKSSVLSNFFGRKKSVEKKGLLRKNRKLRLSLQYDDPDENMELQSVEVQAQQALRSTEPDWIQVPEFNDLVYVGQRKRVELVRWCSMLSTKGRAERIDIVARMVFPVAFILFNFAYWSLYLSDVIKTQPA</sequence>
<evidence type="ECO:0000256" key="1">
    <source>
        <dbReference type="SAM" id="Phobius"/>
    </source>
</evidence>
<name>A0A914YBA3_9BILA</name>
<reference evidence="4" key="1">
    <citation type="submission" date="2022-11" db="UniProtKB">
        <authorList>
            <consortium name="WormBaseParasite"/>
        </authorList>
    </citation>
    <scope>IDENTIFICATION</scope>
</reference>
<dbReference type="Proteomes" id="UP000887577">
    <property type="component" value="Unplaced"/>
</dbReference>
<dbReference type="AlphaFoldDB" id="A0A914YBA3"/>
<organism evidence="3 4">
    <name type="scientific">Panagrolaimus superbus</name>
    <dbReference type="NCBI Taxonomy" id="310955"/>
    <lineage>
        <taxon>Eukaryota</taxon>
        <taxon>Metazoa</taxon>
        <taxon>Ecdysozoa</taxon>
        <taxon>Nematoda</taxon>
        <taxon>Chromadorea</taxon>
        <taxon>Rhabditida</taxon>
        <taxon>Tylenchina</taxon>
        <taxon>Panagrolaimomorpha</taxon>
        <taxon>Panagrolaimoidea</taxon>
        <taxon>Panagrolaimidae</taxon>
        <taxon>Panagrolaimus</taxon>
    </lineage>
</organism>
<accession>A0A914YBA3</accession>
<dbReference type="GO" id="GO:0016020">
    <property type="term" value="C:membrane"/>
    <property type="evidence" value="ECO:0007669"/>
    <property type="project" value="InterPro"/>
</dbReference>
<protein>
    <submittedName>
        <fullName evidence="4">Neurotransmitter-gated ion-channel transmembrane domain-containing protein</fullName>
    </submittedName>
</protein>
<feature type="domain" description="Neurotransmitter-gated ion-channel transmembrane" evidence="2">
    <location>
        <begin position="1"/>
        <end position="33"/>
    </location>
</feature>
<dbReference type="PRINTS" id="PR00253">
    <property type="entry name" value="GABAARECEPTR"/>
</dbReference>
<dbReference type="SUPFAM" id="SSF90112">
    <property type="entry name" value="Neurotransmitter-gated ion-channel transmembrane pore"/>
    <property type="match status" value="1"/>
</dbReference>
<keyword evidence="1" id="KW-0812">Transmembrane</keyword>
<dbReference type="InterPro" id="IPR006028">
    <property type="entry name" value="GABAA/Glycine_rcpt"/>
</dbReference>
<dbReference type="Pfam" id="PF02932">
    <property type="entry name" value="Neur_chan_memb"/>
    <property type="match status" value="1"/>
</dbReference>
<dbReference type="InterPro" id="IPR006029">
    <property type="entry name" value="Neurotrans-gated_channel_TM"/>
</dbReference>
<dbReference type="InterPro" id="IPR038050">
    <property type="entry name" value="Neuro_actylchol_rec"/>
</dbReference>
<dbReference type="GO" id="GO:0005230">
    <property type="term" value="F:extracellular ligand-gated monoatomic ion channel activity"/>
    <property type="evidence" value="ECO:0007669"/>
    <property type="project" value="UniProtKB-ARBA"/>
</dbReference>
<keyword evidence="3" id="KW-1185">Reference proteome</keyword>
<dbReference type="Gene3D" id="1.20.58.390">
    <property type="entry name" value="Neurotransmitter-gated ion-channel transmembrane domain"/>
    <property type="match status" value="2"/>
</dbReference>
<evidence type="ECO:0000313" key="4">
    <source>
        <dbReference type="WBParaSite" id="PSU_v2.g16041.t1"/>
    </source>
</evidence>
<feature type="transmembrane region" description="Helical" evidence="1">
    <location>
        <begin position="20"/>
        <end position="53"/>
    </location>
</feature>
<feature type="transmembrane region" description="Helical" evidence="1">
    <location>
        <begin position="181"/>
        <end position="201"/>
    </location>
</feature>
<dbReference type="GO" id="GO:0004888">
    <property type="term" value="F:transmembrane signaling receptor activity"/>
    <property type="evidence" value="ECO:0007669"/>
    <property type="project" value="InterPro"/>
</dbReference>
<dbReference type="WBParaSite" id="PSU_v2.g16041.t1">
    <property type="protein sequence ID" value="PSU_v2.g16041.t1"/>
    <property type="gene ID" value="PSU_v2.g16041"/>
</dbReference>
<keyword evidence="1" id="KW-1133">Transmembrane helix</keyword>
<evidence type="ECO:0000259" key="2">
    <source>
        <dbReference type="Pfam" id="PF02932"/>
    </source>
</evidence>
<evidence type="ECO:0000313" key="3">
    <source>
        <dbReference type="Proteomes" id="UP000887577"/>
    </source>
</evidence>